<keyword evidence="3" id="KW-1185">Reference proteome</keyword>
<gene>
    <name evidence="2" type="ORF">JX360_12440</name>
</gene>
<dbReference type="Gene3D" id="3.20.20.100">
    <property type="entry name" value="NADP-dependent oxidoreductase domain"/>
    <property type="match status" value="1"/>
</dbReference>
<feature type="domain" description="NADP-dependent oxidoreductase" evidence="1">
    <location>
        <begin position="25"/>
        <end position="73"/>
    </location>
</feature>
<sequence>MQSINLGKTGLKVFVAPQRLCDRRCLGTMTDGNKQGRDWVLMEAESCPFFQAALGAGINFFDTADRYSLGMKEE</sequence>
<reference evidence="2" key="1">
    <citation type="submission" date="2021-02" db="EMBL/GenBank/DDBJ databases">
        <title>The CRISPR/cas machinery reduction and long-range gene transfer in the hot spring cyanobacterium Synechococcus.</title>
        <authorList>
            <person name="Dvorak P."/>
            <person name="Jahodarova E."/>
            <person name="Hasler P."/>
            <person name="Poulickova A."/>
        </authorList>
    </citation>
    <scope>NUCLEOTIDE SEQUENCE</scope>
    <source>
        <strain evidence="2">Rupite</strain>
    </source>
</reference>
<dbReference type="EMBL" id="JAFIRA010000034">
    <property type="protein sequence ID" value="MCJ2543703.1"/>
    <property type="molecule type" value="Genomic_DNA"/>
</dbReference>
<accession>A0ABT0CD67</accession>
<dbReference type="InterPro" id="IPR023210">
    <property type="entry name" value="NADP_OxRdtase_dom"/>
</dbReference>
<dbReference type="Pfam" id="PF00248">
    <property type="entry name" value="Aldo_ket_red"/>
    <property type="match status" value="1"/>
</dbReference>
<organism evidence="2 3">
    <name type="scientific">Thermostichus vulcanus str. 'Rupite'</name>
    <dbReference type="NCBI Taxonomy" id="2813851"/>
    <lineage>
        <taxon>Bacteria</taxon>
        <taxon>Bacillati</taxon>
        <taxon>Cyanobacteriota</taxon>
        <taxon>Cyanophyceae</taxon>
        <taxon>Thermostichales</taxon>
        <taxon>Thermostichaceae</taxon>
        <taxon>Thermostichus</taxon>
    </lineage>
</organism>
<dbReference type="RefSeq" id="WP_244351417.1">
    <property type="nucleotide sequence ID" value="NZ_JAFIRA010000034.1"/>
</dbReference>
<dbReference type="InterPro" id="IPR036812">
    <property type="entry name" value="NAD(P)_OxRdtase_dom_sf"/>
</dbReference>
<dbReference type="Proteomes" id="UP000830835">
    <property type="component" value="Unassembled WGS sequence"/>
</dbReference>
<comment type="caution">
    <text evidence="2">The sequence shown here is derived from an EMBL/GenBank/DDBJ whole genome shotgun (WGS) entry which is preliminary data.</text>
</comment>
<evidence type="ECO:0000259" key="1">
    <source>
        <dbReference type="Pfam" id="PF00248"/>
    </source>
</evidence>
<name>A0ABT0CD67_THEVL</name>
<proteinExistence type="predicted"/>
<protein>
    <submittedName>
        <fullName evidence="2">Aldo/keto reductase</fullName>
    </submittedName>
</protein>
<evidence type="ECO:0000313" key="3">
    <source>
        <dbReference type="Proteomes" id="UP000830835"/>
    </source>
</evidence>
<dbReference type="SUPFAM" id="SSF51430">
    <property type="entry name" value="NAD(P)-linked oxidoreductase"/>
    <property type="match status" value="1"/>
</dbReference>
<evidence type="ECO:0000313" key="2">
    <source>
        <dbReference type="EMBL" id="MCJ2543703.1"/>
    </source>
</evidence>